<dbReference type="PANTHER" id="PTHR12318">
    <property type="entry name" value="TESTOSTERONE-REGULATED PROTEIN RP2"/>
    <property type="match status" value="1"/>
</dbReference>
<dbReference type="PANTHER" id="PTHR12318:SF0">
    <property type="entry name" value="ACYL-COENZYME A DIPHOSPHATASE NUDT19"/>
    <property type="match status" value="1"/>
</dbReference>
<protein>
    <submittedName>
        <fullName evidence="8">NUDIX domain-containing protein</fullName>
    </submittedName>
</protein>
<dbReference type="SUPFAM" id="SSF55811">
    <property type="entry name" value="Nudix"/>
    <property type="match status" value="1"/>
</dbReference>
<evidence type="ECO:0000256" key="3">
    <source>
        <dbReference type="ARBA" id="ARBA00022723"/>
    </source>
</evidence>
<accession>A0ABW4JNV1</accession>
<evidence type="ECO:0000256" key="4">
    <source>
        <dbReference type="ARBA" id="ARBA00022801"/>
    </source>
</evidence>
<keyword evidence="5" id="KW-0460">Magnesium</keyword>
<comment type="cofactor">
    <cofactor evidence="2">
        <name>Mg(2+)</name>
        <dbReference type="ChEBI" id="CHEBI:18420"/>
    </cofactor>
</comment>
<evidence type="ECO:0000313" key="8">
    <source>
        <dbReference type="EMBL" id="MFD1678149.1"/>
    </source>
</evidence>
<dbReference type="InterPro" id="IPR015797">
    <property type="entry name" value="NUDIX_hydrolase-like_dom_sf"/>
</dbReference>
<dbReference type="Pfam" id="PF00293">
    <property type="entry name" value="NUDIX"/>
    <property type="match status" value="1"/>
</dbReference>
<dbReference type="RefSeq" id="WP_377946160.1">
    <property type="nucleotide sequence ID" value="NZ_JBHUCX010000101.1"/>
</dbReference>
<reference evidence="9" key="1">
    <citation type="journal article" date="2019" name="Int. J. Syst. Evol. Microbiol.">
        <title>The Global Catalogue of Microorganisms (GCM) 10K type strain sequencing project: providing services to taxonomists for standard genome sequencing and annotation.</title>
        <authorList>
            <consortium name="The Broad Institute Genomics Platform"/>
            <consortium name="The Broad Institute Genome Sequencing Center for Infectious Disease"/>
            <person name="Wu L."/>
            <person name="Ma J."/>
        </authorList>
    </citation>
    <scope>NUCLEOTIDE SEQUENCE [LARGE SCALE GENOMIC DNA]</scope>
    <source>
        <strain evidence="9">CGMCC 1.12286</strain>
    </source>
</reference>
<keyword evidence="4" id="KW-0378">Hydrolase</keyword>
<evidence type="ECO:0000256" key="1">
    <source>
        <dbReference type="ARBA" id="ARBA00001936"/>
    </source>
</evidence>
<keyword evidence="6" id="KW-0464">Manganese</keyword>
<dbReference type="EMBL" id="JBHUCX010000101">
    <property type="protein sequence ID" value="MFD1678149.1"/>
    <property type="molecule type" value="Genomic_DNA"/>
</dbReference>
<organism evidence="8 9">
    <name type="scientific">Alicyclobacillus fodiniaquatilis</name>
    <dbReference type="NCBI Taxonomy" id="1661150"/>
    <lineage>
        <taxon>Bacteria</taxon>
        <taxon>Bacillati</taxon>
        <taxon>Bacillota</taxon>
        <taxon>Bacilli</taxon>
        <taxon>Bacillales</taxon>
        <taxon>Alicyclobacillaceae</taxon>
        <taxon>Alicyclobacillus</taxon>
    </lineage>
</organism>
<feature type="domain" description="Nudix hydrolase" evidence="7">
    <location>
        <begin position="7"/>
        <end position="208"/>
    </location>
</feature>
<comment type="caution">
    <text evidence="8">The sequence shown here is derived from an EMBL/GenBank/DDBJ whole genome shotgun (WGS) entry which is preliminary data.</text>
</comment>
<keyword evidence="3" id="KW-0479">Metal-binding</keyword>
<dbReference type="InterPro" id="IPR000086">
    <property type="entry name" value="NUDIX_hydrolase_dom"/>
</dbReference>
<proteinExistence type="predicted"/>
<gene>
    <name evidence="8" type="ORF">ACFSB2_26120</name>
</gene>
<evidence type="ECO:0000256" key="6">
    <source>
        <dbReference type="ARBA" id="ARBA00023211"/>
    </source>
</evidence>
<keyword evidence="9" id="KW-1185">Reference proteome</keyword>
<dbReference type="Proteomes" id="UP001597079">
    <property type="component" value="Unassembled WGS sequence"/>
</dbReference>
<evidence type="ECO:0000313" key="9">
    <source>
        <dbReference type="Proteomes" id="UP001597079"/>
    </source>
</evidence>
<dbReference type="PROSITE" id="PS51462">
    <property type="entry name" value="NUDIX"/>
    <property type="match status" value="1"/>
</dbReference>
<dbReference type="Gene3D" id="3.90.79.10">
    <property type="entry name" value="Nucleoside Triphosphate Pyrophosphohydrolase"/>
    <property type="match status" value="1"/>
</dbReference>
<comment type="cofactor">
    <cofactor evidence="1">
        <name>Mn(2+)</name>
        <dbReference type="ChEBI" id="CHEBI:29035"/>
    </cofactor>
</comment>
<evidence type="ECO:0000259" key="7">
    <source>
        <dbReference type="PROSITE" id="PS51462"/>
    </source>
</evidence>
<dbReference type="InterPro" id="IPR039121">
    <property type="entry name" value="NUDT19"/>
</dbReference>
<sequence>MAEDIRPIRAAATLLMLRDTEGGVEVLTVKRSAQMRAFPDHLAFPGGVVEHQDHVCAQLCGVGRVRAAEHADDAAFAVAALRETAEEIGWLGGLAHTGDASNYTMVPPNWQTAMLRDKDAFLHEVSARHWRFDLACLRFVGRWLTPLEVQIPTRFDTRFFVMVGHVDECQLRVHSGELAWARWCKPQTLLAGIAANQFKAARPTRAMLEELSHASDVAWCMAQLSVPADTV</sequence>
<evidence type="ECO:0000256" key="5">
    <source>
        <dbReference type="ARBA" id="ARBA00022842"/>
    </source>
</evidence>
<evidence type="ECO:0000256" key="2">
    <source>
        <dbReference type="ARBA" id="ARBA00001946"/>
    </source>
</evidence>
<name>A0ABW4JNV1_9BACL</name>